<comment type="caution">
    <text evidence="1">The sequence shown here is derived from an EMBL/GenBank/DDBJ whole genome shotgun (WGS) entry which is preliminary data.</text>
</comment>
<gene>
    <name evidence="1" type="ORF">CHARACLAT_002658</name>
</gene>
<name>A0ABU7DEZ4_9TELE</name>
<sequence>MAHWFFLHSHQYLAVWFSLFSTGFSALIPASTSLCSCLLPCLRFPYKCFSVINKSGQLTMRLPSSYLYFGIAPPHIMTVEPGQKKDPAAGEGMITLWESLRRAPEKSARQAEEVEEQQSAFLGSKLPISFPGTGPTSLHLPRVSHHPPSYSPRTFSVQVSVVPRLCHSPVVRLCVSCFVLLML</sequence>
<dbReference type="EMBL" id="JAHUTJ010024701">
    <property type="protein sequence ID" value="MED6273035.1"/>
    <property type="molecule type" value="Genomic_DNA"/>
</dbReference>
<evidence type="ECO:0000313" key="2">
    <source>
        <dbReference type="Proteomes" id="UP001352852"/>
    </source>
</evidence>
<keyword evidence="2" id="KW-1185">Reference proteome</keyword>
<dbReference type="Proteomes" id="UP001352852">
    <property type="component" value="Unassembled WGS sequence"/>
</dbReference>
<accession>A0ABU7DEZ4</accession>
<protein>
    <submittedName>
        <fullName evidence="1">Uncharacterized protein</fullName>
    </submittedName>
</protein>
<proteinExistence type="predicted"/>
<evidence type="ECO:0000313" key="1">
    <source>
        <dbReference type="EMBL" id="MED6273035.1"/>
    </source>
</evidence>
<reference evidence="1 2" key="1">
    <citation type="submission" date="2021-06" db="EMBL/GenBank/DDBJ databases">
        <authorList>
            <person name="Palmer J.M."/>
        </authorList>
    </citation>
    <scope>NUCLEOTIDE SEQUENCE [LARGE SCALE GENOMIC DNA]</scope>
    <source>
        <strain evidence="1 2">CL_MEX2019</strain>
        <tissue evidence="1">Muscle</tissue>
    </source>
</reference>
<organism evidence="1 2">
    <name type="scientific">Characodon lateralis</name>
    <dbReference type="NCBI Taxonomy" id="208331"/>
    <lineage>
        <taxon>Eukaryota</taxon>
        <taxon>Metazoa</taxon>
        <taxon>Chordata</taxon>
        <taxon>Craniata</taxon>
        <taxon>Vertebrata</taxon>
        <taxon>Euteleostomi</taxon>
        <taxon>Actinopterygii</taxon>
        <taxon>Neopterygii</taxon>
        <taxon>Teleostei</taxon>
        <taxon>Neoteleostei</taxon>
        <taxon>Acanthomorphata</taxon>
        <taxon>Ovalentaria</taxon>
        <taxon>Atherinomorphae</taxon>
        <taxon>Cyprinodontiformes</taxon>
        <taxon>Goodeidae</taxon>
        <taxon>Characodon</taxon>
    </lineage>
</organism>